<gene>
    <name evidence="1" type="ORF">HR057_07170</name>
</gene>
<dbReference type="InterPro" id="IPR024096">
    <property type="entry name" value="NO_sig/Golgi_transp_ligand-bd"/>
</dbReference>
<dbReference type="SUPFAM" id="SSF111126">
    <property type="entry name" value="Ligand-binding domain in the NO signalling and Golgi transport"/>
    <property type="match status" value="1"/>
</dbReference>
<dbReference type="EMBL" id="JABTTE010000007">
    <property type="protein sequence ID" value="NSL51551.1"/>
    <property type="molecule type" value="Genomic_DNA"/>
</dbReference>
<reference evidence="1" key="1">
    <citation type="submission" date="2020-06" db="EMBL/GenBank/DDBJ databases">
        <title>A novel thermopfilic bacterium from Erzurum, Turkey.</title>
        <authorList>
            <person name="Adiguzel A."/>
            <person name="Ay H."/>
            <person name="Baltaci M.O."/>
        </authorList>
    </citation>
    <scope>NUCLEOTIDE SEQUENCE</scope>
    <source>
        <strain evidence="1">P2</strain>
    </source>
</reference>
<dbReference type="RefSeq" id="WP_173730758.1">
    <property type="nucleotide sequence ID" value="NZ_JABTTE010000007.1"/>
</dbReference>
<name>A0A8J8GE89_9BACI</name>
<dbReference type="InterPro" id="IPR019642">
    <property type="entry name" value="DUF2507"/>
</dbReference>
<dbReference type="AlphaFoldDB" id="A0A8J8GE89"/>
<comment type="caution">
    <text evidence="1">The sequence shown here is derived from an EMBL/GenBank/DDBJ whole genome shotgun (WGS) entry which is preliminary data.</text>
</comment>
<protein>
    <submittedName>
        <fullName evidence="1">YslB family protein</fullName>
    </submittedName>
</protein>
<evidence type="ECO:0000313" key="2">
    <source>
        <dbReference type="Proteomes" id="UP000625804"/>
    </source>
</evidence>
<dbReference type="PANTHER" id="PTHR35090:SF1">
    <property type="entry name" value="SLR0144 PROTEIN"/>
    <property type="match status" value="1"/>
</dbReference>
<dbReference type="Pfam" id="PF10702">
    <property type="entry name" value="DUF2507"/>
    <property type="match status" value="1"/>
</dbReference>
<dbReference type="PANTHER" id="PTHR35090">
    <property type="entry name" value="DNA-DIRECTED RNA POLYMERASE SUBUNIT I"/>
    <property type="match status" value="1"/>
</dbReference>
<proteinExistence type="predicted"/>
<sequence length="146" mass="17242">MFTKKNQTERSQEEFHQLTVPAFGYELIRYTFLKDILGKDYQSILYWGGKNIARKYPLKSIEEVVHFFEKSGLGQISLMKENKNEMVFQLTSDLIANRFERNVDYSYQLEAGFLAEQLQNILEKEAEAMELQQKKTKSVLITVKWE</sequence>
<dbReference type="Gene3D" id="3.30.1380.20">
    <property type="entry name" value="Trafficking protein particle complex subunit 3"/>
    <property type="match status" value="1"/>
</dbReference>
<organism evidence="1 2">
    <name type="scientific">Calidifontibacillus erzurumensis</name>
    <dbReference type="NCBI Taxonomy" id="2741433"/>
    <lineage>
        <taxon>Bacteria</taxon>
        <taxon>Bacillati</taxon>
        <taxon>Bacillota</taxon>
        <taxon>Bacilli</taxon>
        <taxon>Bacillales</taxon>
        <taxon>Bacillaceae</taxon>
        <taxon>Calidifontibacillus/Schinkia group</taxon>
        <taxon>Calidifontibacillus</taxon>
    </lineage>
</organism>
<evidence type="ECO:0000313" key="1">
    <source>
        <dbReference type="EMBL" id="NSL51551.1"/>
    </source>
</evidence>
<keyword evidence="2" id="KW-1185">Reference proteome</keyword>
<accession>A0A8J8GE89</accession>
<dbReference type="Proteomes" id="UP000625804">
    <property type="component" value="Unassembled WGS sequence"/>
</dbReference>